<comment type="caution">
    <text evidence="2">The sequence shown here is derived from an EMBL/GenBank/DDBJ whole genome shotgun (WGS) entry which is preliminary data.</text>
</comment>
<reference evidence="2" key="1">
    <citation type="submission" date="2020-11" db="EMBL/GenBank/DDBJ databases">
        <authorList>
            <consortium name="DOE Joint Genome Institute"/>
            <person name="Ahrendt S."/>
            <person name="Riley R."/>
            <person name="Andreopoulos W."/>
            <person name="LaButti K."/>
            <person name="Pangilinan J."/>
            <person name="Ruiz-duenas F.J."/>
            <person name="Barrasa J.M."/>
            <person name="Sanchez-Garcia M."/>
            <person name="Camarero S."/>
            <person name="Miyauchi S."/>
            <person name="Serrano A."/>
            <person name="Linde D."/>
            <person name="Babiker R."/>
            <person name="Drula E."/>
            <person name="Ayuso-Fernandez I."/>
            <person name="Pacheco R."/>
            <person name="Padilla G."/>
            <person name="Ferreira P."/>
            <person name="Barriuso J."/>
            <person name="Kellner H."/>
            <person name="Castanera R."/>
            <person name="Alfaro M."/>
            <person name="Ramirez L."/>
            <person name="Pisabarro A.G."/>
            <person name="Kuo A."/>
            <person name="Tritt A."/>
            <person name="Lipzen A."/>
            <person name="He G."/>
            <person name="Yan M."/>
            <person name="Ng V."/>
            <person name="Cullen D."/>
            <person name="Martin F."/>
            <person name="Rosso M.-N."/>
            <person name="Henrissat B."/>
            <person name="Hibbett D."/>
            <person name="Martinez A.T."/>
            <person name="Grigoriev I.V."/>
        </authorList>
    </citation>
    <scope>NUCLEOTIDE SEQUENCE</scope>
    <source>
        <strain evidence="2">AH 44721</strain>
    </source>
</reference>
<dbReference type="AlphaFoldDB" id="A0A9P5TKM8"/>
<evidence type="ECO:0008006" key="4">
    <source>
        <dbReference type="Google" id="ProtNLM"/>
    </source>
</evidence>
<evidence type="ECO:0000313" key="2">
    <source>
        <dbReference type="EMBL" id="KAF8887890.1"/>
    </source>
</evidence>
<name>A0A9P5TKM8_GYMJU</name>
<accession>A0A9P5TKM8</accession>
<gene>
    <name evidence="2" type="ORF">CPB84DRAFT_1786710</name>
</gene>
<keyword evidence="3" id="KW-1185">Reference proteome</keyword>
<evidence type="ECO:0000256" key="1">
    <source>
        <dbReference type="SAM" id="SignalP"/>
    </source>
</evidence>
<organism evidence="2 3">
    <name type="scientific">Gymnopilus junonius</name>
    <name type="common">Spectacular rustgill mushroom</name>
    <name type="synonym">Gymnopilus spectabilis subsp. junonius</name>
    <dbReference type="NCBI Taxonomy" id="109634"/>
    <lineage>
        <taxon>Eukaryota</taxon>
        <taxon>Fungi</taxon>
        <taxon>Dikarya</taxon>
        <taxon>Basidiomycota</taxon>
        <taxon>Agaricomycotina</taxon>
        <taxon>Agaricomycetes</taxon>
        <taxon>Agaricomycetidae</taxon>
        <taxon>Agaricales</taxon>
        <taxon>Agaricineae</taxon>
        <taxon>Hymenogastraceae</taxon>
        <taxon>Gymnopilus</taxon>
    </lineage>
</organism>
<evidence type="ECO:0000313" key="3">
    <source>
        <dbReference type="Proteomes" id="UP000724874"/>
    </source>
</evidence>
<sequence length="86" mass="9793">MYQPCSLIMLLNVPLCKASLKTYERRNVEVNHGRKHLRFSYALTMCPMAPRPLALPCSPAGESEIGIYAPKTYTQRNRGQEDTHEV</sequence>
<protein>
    <recommendedName>
        <fullName evidence="4">Secreted protein</fullName>
    </recommendedName>
</protein>
<proteinExistence type="predicted"/>
<dbReference type="Proteomes" id="UP000724874">
    <property type="component" value="Unassembled WGS sequence"/>
</dbReference>
<feature type="signal peptide" evidence="1">
    <location>
        <begin position="1"/>
        <end position="18"/>
    </location>
</feature>
<feature type="chain" id="PRO_5040331409" description="Secreted protein" evidence="1">
    <location>
        <begin position="19"/>
        <end position="86"/>
    </location>
</feature>
<dbReference type="EMBL" id="JADNYJ010000088">
    <property type="protein sequence ID" value="KAF8887890.1"/>
    <property type="molecule type" value="Genomic_DNA"/>
</dbReference>
<keyword evidence="1" id="KW-0732">Signal</keyword>